<keyword evidence="8 13" id="KW-0418">Kinase</keyword>
<proteinExistence type="predicted"/>
<dbReference type="CDD" id="cd00075">
    <property type="entry name" value="HATPase"/>
    <property type="match status" value="1"/>
</dbReference>
<evidence type="ECO:0000259" key="12">
    <source>
        <dbReference type="PROSITE" id="PS50109"/>
    </source>
</evidence>
<dbReference type="InterPro" id="IPR003661">
    <property type="entry name" value="HisK_dim/P_dom"/>
</dbReference>
<evidence type="ECO:0000256" key="2">
    <source>
        <dbReference type="ARBA" id="ARBA00004236"/>
    </source>
</evidence>
<evidence type="ECO:0000256" key="6">
    <source>
        <dbReference type="ARBA" id="ARBA00022679"/>
    </source>
</evidence>
<dbReference type="Pfam" id="PF02518">
    <property type="entry name" value="HATPase_c"/>
    <property type="match status" value="1"/>
</dbReference>
<evidence type="ECO:0000256" key="9">
    <source>
        <dbReference type="ARBA" id="ARBA00022840"/>
    </source>
</evidence>
<dbReference type="GO" id="GO:0016036">
    <property type="term" value="P:cellular response to phosphate starvation"/>
    <property type="evidence" value="ECO:0007669"/>
    <property type="project" value="TreeGrafter"/>
</dbReference>
<feature type="domain" description="Histidine kinase" evidence="12">
    <location>
        <begin position="275"/>
        <end position="496"/>
    </location>
</feature>
<dbReference type="InterPro" id="IPR050351">
    <property type="entry name" value="BphY/WalK/GraS-like"/>
</dbReference>
<evidence type="ECO:0000256" key="4">
    <source>
        <dbReference type="ARBA" id="ARBA00022475"/>
    </source>
</evidence>
<keyword evidence="4" id="KW-1003">Cell membrane</keyword>
<comment type="subcellular location">
    <subcellularLocation>
        <location evidence="2">Cell membrane</location>
    </subcellularLocation>
</comment>
<keyword evidence="9" id="KW-0067">ATP-binding</keyword>
<dbReference type="Proteomes" id="UP000297225">
    <property type="component" value="Unassembled WGS sequence"/>
</dbReference>
<dbReference type="SMART" id="SM00387">
    <property type="entry name" value="HATPase_c"/>
    <property type="match status" value="1"/>
</dbReference>
<dbReference type="PRINTS" id="PR00344">
    <property type="entry name" value="BCTRLSENSOR"/>
</dbReference>
<dbReference type="InterPro" id="IPR003594">
    <property type="entry name" value="HATPase_dom"/>
</dbReference>
<dbReference type="GO" id="GO:0005886">
    <property type="term" value="C:plasma membrane"/>
    <property type="evidence" value="ECO:0007669"/>
    <property type="project" value="UniProtKB-SubCell"/>
</dbReference>
<dbReference type="SUPFAM" id="SSF55874">
    <property type="entry name" value="ATPase domain of HSP90 chaperone/DNA topoisomerase II/histidine kinase"/>
    <property type="match status" value="1"/>
</dbReference>
<dbReference type="GO" id="GO:0000155">
    <property type="term" value="F:phosphorelay sensor kinase activity"/>
    <property type="evidence" value="ECO:0007669"/>
    <property type="project" value="InterPro"/>
</dbReference>
<dbReference type="PROSITE" id="PS50109">
    <property type="entry name" value="HIS_KIN"/>
    <property type="match status" value="1"/>
</dbReference>
<evidence type="ECO:0000256" key="3">
    <source>
        <dbReference type="ARBA" id="ARBA00012438"/>
    </source>
</evidence>
<dbReference type="InterPro" id="IPR036097">
    <property type="entry name" value="HisK_dim/P_sf"/>
</dbReference>
<reference evidence="13 14" key="1">
    <citation type="submission" date="2019-03" db="EMBL/GenBank/DDBJ databases">
        <title>Porphyromonas levii Isolated from the Uterus of Dairy Cows.</title>
        <authorList>
            <person name="Francis A.M."/>
        </authorList>
    </citation>
    <scope>NUCLEOTIDE SEQUENCE [LARGE SCALE GENOMIC DNA]</scope>
    <source>
        <strain evidence="13 14">AF5678</strain>
    </source>
</reference>
<gene>
    <name evidence="13" type="ORF">E4P47_06310</name>
</gene>
<accession>A0A4Y8WP89</accession>
<evidence type="ECO:0000256" key="11">
    <source>
        <dbReference type="ARBA" id="ARBA00023136"/>
    </source>
</evidence>
<keyword evidence="10" id="KW-0902">Two-component regulatory system</keyword>
<keyword evidence="6" id="KW-0808">Transferase</keyword>
<dbReference type="FunFam" id="3.30.565.10:FF:000023">
    <property type="entry name" value="PAS domain-containing sensor histidine kinase"/>
    <property type="match status" value="1"/>
</dbReference>
<dbReference type="SUPFAM" id="SSF47384">
    <property type="entry name" value="Homodimeric domain of signal transducing histidine kinase"/>
    <property type="match status" value="1"/>
</dbReference>
<evidence type="ECO:0000256" key="10">
    <source>
        <dbReference type="ARBA" id="ARBA00023012"/>
    </source>
</evidence>
<dbReference type="EMBL" id="SPNC01000091">
    <property type="protein sequence ID" value="TFH94729.1"/>
    <property type="molecule type" value="Genomic_DNA"/>
</dbReference>
<dbReference type="OrthoDB" id="1933776at2"/>
<dbReference type="InterPro" id="IPR005467">
    <property type="entry name" value="His_kinase_dom"/>
</dbReference>
<comment type="catalytic activity">
    <reaction evidence="1">
        <text>ATP + protein L-histidine = ADP + protein N-phospho-L-histidine.</text>
        <dbReference type="EC" id="2.7.13.3"/>
    </reaction>
</comment>
<evidence type="ECO:0000313" key="13">
    <source>
        <dbReference type="EMBL" id="TFH94729.1"/>
    </source>
</evidence>
<dbReference type="Gene3D" id="3.30.565.10">
    <property type="entry name" value="Histidine kinase-like ATPase, C-terminal domain"/>
    <property type="match status" value="1"/>
</dbReference>
<dbReference type="CDD" id="cd00082">
    <property type="entry name" value="HisKA"/>
    <property type="match status" value="1"/>
</dbReference>
<protein>
    <recommendedName>
        <fullName evidence="3">histidine kinase</fullName>
        <ecNumber evidence="3">2.7.13.3</ecNumber>
    </recommendedName>
</protein>
<evidence type="ECO:0000256" key="1">
    <source>
        <dbReference type="ARBA" id="ARBA00000085"/>
    </source>
</evidence>
<dbReference type="SMART" id="SM00388">
    <property type="entry name" value="HisKA"/>
    <property type="match status" value="1"/>
</dbReference>
<dbReference type="RefSeq" id="WP_018357531.1">
    <property type="nucleotide sequence ID" value="NZ_CP197400.1"/>
</dbReference>
<dbReference type="GeneID" id="66797752"/>
<dbReference type="AlphaFoldDB" id="A0A4Y8WP89"/>
<comment type="caution">
    <text evidence="13">The sequence shown here is derived from an EMBL/GenBank/DDBJ whole genome shotgun (WGS) entry which is preliminary data.</text>
</comment>
<dbReference type="EC" id="2.7.13.3" evidence="3"/>
<name>A0A4Y8WP89_9PORP</name>
<dbReference type="STRING" id="1122973.GCA_000379925_00255"/>
<evidence type="ECO:0000256" key="5">
    <source>
        <dbReference type="ARBA" id="ARBA00022553"/>
    </source>
</evidence>
<organism evidence="13 14">
    <name type="scientific">Porphyromonas levii</name>
    <dbReference type="NCBI Taxonomy" id="28114"/>
    <lineage>
        <taxon>Bacteria</taxon>
        <taxon>Pseudomonadati</taxon>
        <taxon>Bacteroidota</taxon>
        <taxon>Bacteroidia</taxon>
        <taxon>Bacteroidales</taxon>
        <taxon>Porphyromonadaceae</taxon>
        <taxon>Porphyromonas</taxon>
    </lineage>
</organism>
<dbReference type="Pfam" id="PF00512">
    <property type="entry name" value="HisKA"/>
    <property type="match status" value="1"/>
</dbReference>
<evidence type="ECO:0000256" key="7">
    <source>
        <dbReference type="ARBA" id="ARBA00022741"/>
    </source>
</evidence>
<evidence type="ECO:0000313" key="14">
    <source>
        <dbReference type="Proteomes" id="UP000297225"/>
    </source>
</evidence>
<dbReference type="PANTHER" id="PTHR45453:SF1">
    <property type="entry name" value="PHOSPHATE REGULON SENSOR PROTEIN PHOR"/>
    <property type="match status" value="1"/>
</dbReference>
<dbReference type="InterPro" id="IPR036890">
    <property type="entry name" value="HATPase_C_sf"/>
</dbReference>
<dbReference type="InterPro" id="IPR004358">
    <property type="entry name" value="Sig_transdc_His_kin-like_C"/>
</dbReference>
<keyword evidence="11" id="KW-0472">Membrane</keyword>
<dbReference type="GO" id="GO:0004721">
    <property type="term" value="F:phosphoprotein phosphatase activity"/>
    <property type="evidence" value="ECO:0007669"/>
    <property type="project" value="TreeGrafter"/>
</dbReference>
<sequence length="498" mass="57226">MKKWTLWLIVGVMALAFIGLLTLQLNYVDTVNRFRNEQFDSKVRQALSSVSQDAERAELSRLISEKLGFSDASLFSFDNLSSTAQTDTMRFNLDQLPQDPFRLGKGTVSDNRVQSISRQLMEAITNRYDEVREMVIQMAMESVRDNTPLPIYERITEQELDVLLDYYLTNNGITLPYIYEVEDKNHRVHYSSGLIPTDQGASTYSQVIFSYDNPSRMYFVRVFFPTKDQEIRSSLTFIVPSAVFTALLFVIFVLTMASLFRQKKLEEMRKDFVNNMTHELKTPVSTIMVASQMLSADSMEASEERRQKWTSSIMAEGQRLELLIDKVLQMSFFDKDKVKLKLKEIDMEELLLNVTNIFSLKVESFEGEINVDLEAEEALVEGDEMHLTNIIFNLLDNAVKYRDPHRPPILTVGTSSDSKNIKVFIQDNGLGMKKEHAKKIFDRFYRVPTGNRHDVKGYGLGLAYVYHMVQIHHGQISVDSDLGKGTKFVITLPLLKEK</sequence>
<evidence type="ECO:0000256" key="8">
    <source>
        <dbReference type="ARBA" id="ARBA00022777"/>
    </source>
</evidence>
<keyword evidence="7" id="KW-0547">Nucleotide-binding</keyword>
<keyword evidence="14" id="KW-1185">Reference proteome</keyword>
<keyword evidence="5" id="KW-0597">Phosphoprotein</keyword>
<dbReference type="GO" id="GO:0005524">
    <property type="term" value="F:ATP binding"/>
    <property type="evidence" value="ECO:0007669"/>
    <property type="project" value="UniProtKB-KW"/>
</dbReference>
<dbReference type="Gene3D" id="1.10.287.130">
    <property type="match status" value="1"/>
</dbReference>
<dbReference type="PANTHER" id="PTHR45453">
    <property type="entry name" value="PHOSPHATE REGULON SENSOR PROTEIN PHOR"/>
    <property type="match status" value="1"/>
</dbReference>